<dbReference type="InterPro" id="IPR029377">
    <property type="entry name" value="TMEM220"/>
</dbReference>
<gene>
    <name evidence="3" type="ORF">J5N97_024603</name>
</gene>
<evidence type="ECO:0000313" key="4">
    <source>
        <dbReference type="Proteomes" id="UP001085076"/>
    </source>
</evidence>
<dbReference type="Pfam" id="PF14929">
    <property type="entry name" value="TAF1_subA"/>
    <property type="match status" value="1"/>
</dbReference>
<keyword evidence="2" id="KW-0472">Membrane</keyword>
<evidence type="ECO:0000313" key="3">
    <source>
        <dbReference type="EMBL" id="KAJ0967686.1"/>
    </source>
</evidence>
<dbReference type="PROSITE" id="PS51257">
    <property type="entry name" value="PROKAR_LIPOPROTEIN"/>
    <property type="match status" value="1"/>
</dbReference>
<dbReference type="Pfam" id="PF15071">
    <property type="entry name" value="TMEM220"/>
    <property type="match status" value="1"/>
</dbReference>
<reference evidence="3" key="1">
    <citation type="submission" date="2021-03" db="EMBL/GenBank/DDBJ databases">
        <authorList>
            <person name="Li Z."/>
            <person name="Yang C."/>
        </authorList>
    </citation>
    <scope>NUCLEOTIDE SEQUENCE</scope>
    <source>
        <strain evidence="3">Dzin_1.0</strain>
        <tissue evidence="3">Leaf</tissue>
    </source>
</reference>
<protein>
    <submittedName>
        <fullName evidence="3">Uncharacterized protein</fullName>
    </submittedName>
</protein>
<dbReference type="AlphaFoldDB" id="A0A9D5C713"/>
<keyword evidence="2" id="KW-0812">Transmembrane</keyword>
<dbReference type="PANTHER" id="PTHR36720">
    <property type="entry name" value="TAF RNA POLYMERASE I SUBUNIT A"/>
    <property type="match status" value="1"/>
</dbReference>
<organism evidence="3 4">
    <name type="scientific">Dioscorea zingiberensis</name>
    <dbReference type="NCBI Taxonomy" id="325984"/>
    <lineage>
        <taxon>Eukaryota</taxon>
        <taxon>Viridiplantae</taxon>
        <taxon>Streptophyta</taxon>
        <taxon>Embryophyta</taxon>
        <taxon>Tracheophyta</taxon>
        <taxon>Spermatophyta</taxon>
        <taxon>Magnoliopsida</taxon>
        <taxon>Liliopsida</taxon>
        <taxon>Dioscoreales</taxon>
        <taxon>Dioscoreaceae</taxon>
        <taxon>Dioscorea</taxon>
    </lineage>
</organism>
<dbReference type="PANTHER" id="PTHR36720:SF1">
    <property type="entry name" value="TAF RNA POLYMERASE I SUBUNIT A"/>
    <property type="match status" value="1"/>
</dbReference>
<comment type="caution">
    <text evidence="3">The sequence shown here is derived from an EMBL/GenBank/DDBJ whole genome shotgun (WGS) entry which is preliminary data.</text>
</comment>
<dbReference type="InterPro" id="IPR039495">
    <property type="entry name" value="TAF1A"/>
</dbReference>
<keyword evidence="2" id="KW-1133">Transmembrane helix</keyword>
<dbReference type="GO" id="GO:0000120">
    <property type="term" value="C:RNA polymerase I transcription regulator complex"/>
    <property type="evidence" value="ECO:0007669"/>
    <property type="project" value="InterPro"/>
</dbReference>
<feature type="transmembrane region" description="Helical" evidence="2">
    <location>
        <begin position="45"/>
        <end position="64"/>
    </location>
</feature>
<evidence type="ECO:0000256" key="2">
    <source>
        <dbReference type="SAM" id="Phobius"/>
    </source>
</evidence>
<dbReference type="OrthoDB" id="1899337at2759"/>
<proteinExistence type="predicted"/>
<name>A0A9D5C713_9LILI</name>
<accession>A0A9D5C713</accession>
<dbReference type="EMBL" id="JAGGNH010000007">
    <property type="protein sequence ID" value="KAJ0967686.1"/>
    <property type="molecule type" value="Genomic_DNA"/>
</dbReference>
<dbReference type="Proteomes" id="UP001085076">
    <property type="component" value="Miscellaneous, Linkage group lg07"/>
</dbReference>
<feature type="region of interest" description="Disordered" evidence="1">
    <location>
        <begin position="241"/>
        <end position="263"/>
    </location>
</feature>
<reference evidence="3" key="2">
    <citation type="journal article" date="2022" name="Hortic Res">
        <title>The genome of Dioscorea zingiberensis sheds light on the biosynthesis, origin and evolution of the medicinally important diosgenin saponins.</title>
        <authorList>
            <person name="Li Y."/>
            <person name="Tan C."/>
            <person name="Li Z."/>
            <person name="Guo J."/>
            <person name="Li S."/>
            <person name="Chen X."/>
            <person name="Wang C."/>
            <person name="Dai X."/>
            <person name="Yang H."/>
            <person name="Song W."/>
            <person name="Hou L."/>
            <person name="Xu J."/>
            <person name="Tong Z."/>
            <person name="Xu A."/>
            <person name="Yuan X."/>
            <person name="Wang W."/>
            <person name="Yang Q."/>
            <person name="Chen L."/>
            <person name="Sun Z."/>
            <person name="Wang K."/>
            <person name="Pan B."/>
            <person name="Chen J."/>
            <person name="Bao Y."/>
            <person name="Liu F."/>
            <person name="Qi X."/>
            <person name="Gang D.R."/>
            <person name="Wen J."/>
            <person name="Li J."/>
        </authorList>
    </citation>
    <scope>NUCLEOTIDE SEQUENCE</scope>
    <source>
        <strain evidence="3">Dzin_1.0</strain>
    </source>
</reference>
<feature type="transmembrane region" description="Helical" evidence="2">
    <location>
        <begin position="71"/>
        <end position="93"/>
    </location>
</feature>
<sequence length="845" mass="95513">MFTRSIGKYKMAMSTCQSLLFSSCSTLMGLLFAYSASVQLNDPDWYLWIPLYATASAVNFLQIRFNQVARLALWCGILLFIKVVIEGHVYGLAKLWSMDMSERVASSVSDDKSSMPRASRLESHQKGLPLFSPFITSSSPSFFFFSASTEFISSVYCRLSSRMLAPRRLSRPETAAAPAPARKRSVTMSTEGWPKEKALPAGEKTTRPTSAPQRFLQSSSPAMVGIASYVNGSVKIKVEKDEGEEHDNGVNHVNSDVQRDDDSQSNVGNIILEKQSMKILGSFRKRSARNFSGKHVLSLHRARLSGLLKKFVRVHCWREASGVLSILLKGTPRGYSLIEDQRSFLFAMELHRQFKSASHYQTKIRQLFEMRLGRLIWAKKCPNKKPSIQLELALFYISQGNIQEAHNITKLLVHGHDSAIDPKVYLVHGLILYQLWYSSLPEEMQIKGVNNQMPLDTNSMPFDGCQEIEMAESSNDHYAVDNKDANISSTFASESSVGNGTVFPGCWFDVQKKPFSDAPPAPVFYMEGSEENNIRGTSETVHRPSDMSIFFAHDKLDVSLLPLKLKPSSMGCEESIHSHTKFINEYYVDAVKNLRLALFSTPPLFAALQPLVQILLLGDQVEEAFKELEEFSHDIDIALVYRLKARLLECFCSNQASLISSCYENVLKRDPTCNYSLERLIRMHKIGIYNTFPLLEMIALNLDATTGNVNIWGELASCFLKLVITMHVEYEDCNSTNKRILRNVLPENISNAFTDRHMNDSWKLRCKWWTTRHFSRNACANDMEAGVWKLLASKAACASHMYGPRCEFVIYVLSNLRKEELNDQITLLSQHMLNSMKLSHLLGTL</sequence>
<dbReference type="GO" id="GO:0006360">
    <property type="term" value="P:transcription by RNA polymerase I"/>
    <property type="evidence" value="ECO:0007669"/>
    <property type="project" value="InterPro"/>
</dbReference>
<evidence type="ECO:0000256" key="1">
    <source>
        <dbReference type="SAM" id="MobiDB-lite"/>
    </source>
</evidence>
<keyword evidence="4" id="KW-1185">Reference proteome</keyword>
<feature type="region of interest" description="Disordered" evidence="1">
    <location>
        <begin position="168"/>
        <end position="194"/>
    </location>
</feature>